<evidence type="ECO:0000259" key="3">
    <source>
        <dbReference type="Pfam" id="PF07910"/>
    </source>
</evidence>
<dbReference type="Pfam" id="PF07910">
    <property type="entry name" value="Peptidase_C78"/>
    <property type="match status" value="1"/>
</dbReference>
<proteinExistence type="predicted"/>
<dbReference type="InterPro" id="IPR012462">
    <property type="entry name" value="UFSP1/2_DUB_cat"/>
</dbReference>
<comment type="caution">
    <text evidence="4">The sequence shown here is derived from an EMBL/GenBank/DDBJ whole genome shotgun (WGS) entry which is preliminary data.</text>
</comment>
<feature type="domain" description="UFSP1/2/DUB catalytic" evidence="3">
    <location>
        <begin position="228"/>
        <end position="448"/>
    </location>
</feature>
<dbReference type="EMBL" id="BAAFSV010000002">
    <property type="protein sequence ID" value="GAB1314320.1"/>
    <property type="molecule type" value="Genomic_DNA"/>
</dbReference>
<feature type="region of interest" description="Disordered" evidence="2">
    <location>
        <begin position="152"/>
        <end position="183"/>
    </location>
</feature>
<dbReference type="Gene3D" id="3.90.70.130">
    <property type="match status" value="1"/>
</dbReference>
<accession>A0ABQ0G9D5</accession>
<feature type="compositionally biased region" description="Basic and acidic residues" evidence="2">
    <location>
        <begin position="116"/>
        <end position="128"/>
    </location>
</feature>
<keyword evidence="1" id="KW-0378">Hydrolase</keyword>
<evidence type="ECO:0000256" key="2">
    <source>
        <dbReference type="SAM" id="MobiDB-lite"/>
    </source>
</evidence>
<gene>
    <name evidence="4" type="ORF">MFIFM68171_04530</name>
</gene>
<dbReference type="RefSeq" id="XP_070916051.1">
    <property type="nucleotide sequence ID" value="XM_071059950.1"/>
</dbReference>
<evidence type="ECO:0000313" key="4">
    <source>
        <dbReference type="EMBL" id="GAB1314320.1"/>
    </source>
</evidence>
<dbReference type="Proteomes" id="UP001628179">
    <property type="component" value="Unassembled WGS sequence"/>
</dbReference>
<evidence type="ECO:0000313" key="5">
    <source>
        <dbReference type="Proteomes" id="UP001628179"/>
    </source>
</evidence>
<dbReference type="GeneID" id="98175273"/>
<protein>
    <submittedName>
        <fullName evidence="4">Peptidase family C78-domain-containing protein</fullName>
    </submittedName>
</protein>
<evidence type="ECO:0000256" key="1">
    <source>
        <dbReference type="ARBA" id="ARBA00022801"/>
    </source>
</evidence>
<keyword evidence="5" id="KW-1185">Reference proteome</keyword>
<organism evidence="4 5">
    <name type="scientific">Madurella fahalii</name>
    <dbReference type="NCBI Taxonomy" id="1157608"/>
    <lineage>
        <taxon>Eukaryota</taxon>
        <taxon>Fungi</taxon>
        <taxon>Dikarya</taxon>
        <taxon>Ascomycota</taxon>
        <taxon>Pezizomycotina</taxon>
        <taxon>Sordariomycetes</taxon>
        <taxon>Sordariomycetidae</taxon>
        <taxon>Sordariales</taxon>
        <taxon>Sordariales incertae sedis</taxon>
        <taxon>Madurella</taxon>
    </lineage>
</organism>
<sequence>MADQVMECPFCGWKAQAGEYEMLLHMETLHSEGESPFTVKQDDASDSAGTGDDLQYAECPVEGCGELLLLQELDYHLELHGEETGHSHLEEASVSPPEHGAHAVHAAPSAPGPPRSHREPERQRRSDHGTQTSSRQAKAISAWKRLLRMPGSSSAHKLLPKRSHHDGTQTAGAHPTRGKRLGKSHLGKYAHEERMPDWLVTMLRKNGQVVSQGVILVLAQLLEQSPSTKYAYLCHPCVQHVSKLKREGGFCGYRNIQMVSSYITHTKFKGHQHLGDNSIPSIFQIQEFIETAWDQGINAQGRVETGGIRGTRKYIGTPEALAMFRLLDIPCDAQGIKNKEPGKSEAILMEYVENHFQYGVEDPTQRIRRTSLPPLYFQHAGHSLTIIGFEKLKNGAKNLLVFDPSFHDASSIVRLVGQTFVHPMPDLALKPYRRGGKYLGNYREFELLRLVSWMSFFSGERNELGLMNVDSNRLRVEEGGDHLNIPTD</sequence>
<reference evidence="4 5" key="1">
    <citation type="submission" date="2024-09" db="EMBL/GenBank/DDBJ databases">
        <title>Itraconazole resistance in Madurella fahalii resulting from another homologue of gene encoding cytochrome P450 14-alpha sterol demethylase (CYP51).</title>
        <authorList>
            <person name="Yoshioka I."/>
            <person name="Fahal A.H."/>
            <person name="Kaneko S."/>
            <person name="Yaguchi T."/>
        </authorList>
    </citation>
    <scope>NUCLEOTIDE SEQUENCE [LARGE SCALE GENOMIC DNA]</scope>
    <source>
        <strain evidence="4 5">IFM 68171</strain>
    </source>
</reference>
<feature type="region of interest" description="Disordered" evidence="2">
    <location>
        <begin position="84"/>
        <end position="138"/>
    </location>
</feature>
<feature type="region of interest" description="Disordered" evidence="2">
    <location>
        <begin position="34"/>
        <end position="54"/>
    </location>
</feature>
<name>A0ABQ0G9D5_9PEZI</name>